<comment type="caution">
    <text evidence="6">The sequence shown here is derived from an EMBL/GenBank/DDBJ whole genome shotgun (WGS) entry which is preliminary data.</text>
</comment>
<keyword evidence="7" id="KW-1185">Reference proteome</keyword>
<evidence type="ECO:0000313" key="6">
    <source>
        <dbReference type="EMBL" id="KMO99462.1"/>
    </source>
</evidence>
<comment type="similarity">
    <text evidence="1">Belongs to the serine-aspartate repeat-containing protein (SDr) family.</text>
</comment>
<evidence type="ECO:0000259" key="5">
    <source>
        <dbReference type="Pfam" id="PF17802"/>
    </source>
</evidence>
<dbReference type="EMBL" id="LFML01000008">
    <property type="protein sequence ID" value="KMO99462.1"/>
    <property type="molecule type" value="Genomic_DNA"/>
</dbReference>
<dbReference type="PANTHER" id="PTHR36108:SF13">
    <property type="entry name" value="COLOSSIN-B-RELATED"/>
    <property type="match status" value="1"/>
</dbReference>
<dbReference type="Pfam" id="PF17802">
    <property type="entry name" value="SpaA"/>
    <property type="match status" value="2"/>
</dbReference>
<name>A0A0J6XYW4_9ACTN</name>
<protein>
    <recommendedName>
        <fullName evidence="5">SpaA-like prealbumin fold domain-containing protein</fullName>
    </recommendedName>
</protein>
<dbReference type="PATRIC" id="fig|66430.4.peg.6708"/>
<proteinExistence type="inferred from homology"/>
<dbReference type="STRING" id="66430.ACS04_02105"/>
<feature type="domain" description="SpaA-like prealbumin fold" evidence="5">
    <location>
        <begin position="36"/>
        <end position="128"/>
    </location>
</feature>
<evidence type="ECO:0000256" key="4">
    <source>
        <dbReference type="SAM" id="MobiDB-lite"/>
    </source>
</evidence>
<keyword evidence="3" id="KW-0732">Signal</keyword>
<dbReference type="Proteomes" id="UP000035932">
    <property type="component" value="Unassembled WGS sequence"/>
</dbReference>
<dbReference type="AlphaFoldDB" id="A0A0J6XYW4"/>
<feature type="domain" description="SpaA-like prealbumin fold" evidence="5">
    <location>
        <begin position="148"/>
        <end position="231"/>
    </location>
</feature>
<evidence type="ECO:0000313" key="7">
    <source>
        <dbReference type="Proteomes" id="UP000035932"/>
    </source>
</evidence>
<dbReference type="GO" id="GO:0005975">
    <property type="term" value="P:carbohydrate metabolic process"/>
    <property type="evidence" value="ECO:0007669"/>
    <property type="project" value="UniProtKB-ARBA"/>
</dbReference>
<feature type="region of interest" description="Disordered" evidence="4">
    <location>
        <begin position="250"/>
        <end position="274"/>
    </location>
</feature>
<reference evidence="6 7" key="1">
    <citation type="submission" date="2015-06" db="EMBL/GenBank/DDBJ databases">
        <title>Recapitulation of the evolution of biosynthetic gene clusters reveals hidden chemical diversity on bacterial genomes.</title>
        <authorList>
            <person name="Cruz-Morales P."/>
            <person name="Martinez-Guerrero C."/>
            <person name="Morales-Escalante M.A."/>
            <person name="Yanez-Guerra L.A."/>
            <person name="Kopp J.F."/>
            <person name="Feldmann J."/>
            <person name="Ramos-Aboites H.E."/>
            <person name="Barona-Gomez F."/>
        </authorList>
    </citation>
    <scope>NUCLEOTIDE SEQUENCE [LARGE SCALE GENOMIC DNA]</scope>
    <source>
        <strain evidence="6 7">ATCC 31245</strain>
    </source>
</reference>
<dbReference type="InterPro" id="IPR013783">
    <property type="entry name" value="Ig-like_fold"/>
</dbReference>
<evidence type="ECO:0000256" key="2">
    <source>
        <dbReference type="ARBA" id="ARBA00022525"/>
    </source>
</evidence>
<dbReference type="PANTHER" id="PTHR36108">
    <property type="entry name" value="COLOSSIN-B-RELATED"/>
    <property type="match status" value="1"/>
</dbReference>
<gene>
    <name evidence="6" type="ORF">ACS04_02105</name>
</gene>
<evidence type="ECO:0000256" key="1">
    <source>
        <dbReference type="ARBA" id="ARBA00007257"/>
    </source>
</evidence>
<dbReference type="InterPro" id="IPR041033">
    <property type="entry name" value="SpaA_PFL_dom_1"/>
</dbReference>
<organism evidence="6 7">
    <name type="scientific">Streptomyces roseus</name>
    <dbReference type="NCBI Taxonomy" id="66430"/>
    <lineage>
        <taxon>Bacteria</taxon>
        <taxon>Bacillati</taxon>
        <taxon>Actinomycetota</taxon>
        <taxon>Actinomycetes</taxon>
        <taxon>Kitasatosporales</taxon>
        <taxon>Streptomycetaceae</taxon>
        <taxon>Streptomyces</taxon>
    </lineage>
</organism>
<keyword evidence="2" id="KW-0964">Secreted</keyword>
<accession>A0A0J6XYW4</accession>
<feature type="compositionally biased region" description="Basic and acidic residues" evidence="4">
    <location>
        <begin position="251"/>
        <end position="274"/>
    </location>
</feature>
<dbReference type="Gene3D" id="2.60.40.10">
    <property type="entry name" value="Immunoglobulins"/>
    <property type="match status" value="2"/>
</dbReference>
<sequence length="274" mass="28877">MLPEQRVFTLTLTAENAAAGVRYVVDNVRVPPTPTGRVAVRKVDAADLRTPLAGAVFELWRESNGVPGLQTDGNEPDTLEEGGCVTGADGRCELVVEAGTYHWREIAAPAGYELPAQPVATVVLTAANAAAGVTVTFADARQGEEFSGSLEVLKKDAKTKRPLRGAVFEVWKETNGTPGLQTVGINADVMVKPGCATDGAGVCTFAPLEAGSYYLRETDVPEGYVLPENRVTGPLRLDEQTPGHRLVVTVDNRRDDHGKGKGKGGKEGKGGGRG</sequence>
<evidence type="ECO:0000256" key="3">
    <source>
        <dbReference type="ARBA" id="ARBA00022729"/>
    </source>
</evidence>